<evidence type="ECO:0000256" key="1">
    <source>
        <dbReference type="SAM" id="MobiDB-lite"/>
    </source>
</evidence>
<dbReference type="Proteomes" id="UP000220605">
    <property type="component" value="Unassembled WGS sequence"/>
</dbReference>
<keyword evidence="2" id="KW-0472">Membrane</keyword>
<accession>A0A565A4K7</accession>
<dbReference type="VEuPathDB" id="PlasmoDB:PVPAM_030027500"/>
<dbReference type="OrthoDB" id="387669at2759"/>
<dbReference type="AlphaFoldDB" id="A0A565A4K7"/>
<keyword evidence="2" id="KW-0812">Transmembrane</keyword>
<feature type="compositionally biased region" description="Polar residues" evidence="1">
    <location>
        <begin position="294"/>
        <end position="306"/>
    </location>
</feature>
<dbReference type="VEuPathDB" id="PlasmoDB:PVX_096003"/>
<gene>
    <name evidence="3" type="ORF">PVP01_0004340</name>
</gene>
<proteinExistence type="predicted"/>
<evidence type="ECO:0000313" key="3">
    <source>
        <dbReference type="EMBL" id="VUZ99720.1"/>
    </source>
</evidence>
<dbReference type="VEuPathDB" id="PlasmoDB:PVP01_0004340"/>
<reference evidence="3" key="1">
    <citation type="submission" date="2016-07" db="EMBL/GenBank/DDBJ databases">
        <authorList>
            <consortium name="Pathogen Informatics"/>
        </authorList>
    </citation>
    <scope>NUCLEOTIDE SEQUENCE</scope>
</reference>
<organism evidence="3">
    <name type="scientific">Plasmodium vivax</name>
    <name type="common">malaria parasite P. vivax</name>
    <dbReference type="NCBI Taxonomy" id="5855"/>
    <lineage>
        <taxon>Eukaryota</taxon>
        <taxon>Sar</taxon>
        <taxon>Alveolata</taxon>
        <taxon>Apicomplexa</taxon>
        <taxon>Aconoidasida</taxon>
        <taxon>Haemosporida</taxon>
        <taxon>Plasmodiidae</taxon>
        <taxon>Plasmodium</taxon>
        <taxon>Plasmodium (Plasmodium)</taxon>
    </lineage>
</organism>
<keyword evidence="2" id="KW-1133">Transmembrane helix</keyword>
<dbReference type="EMBL" id="FLZR02000011">
    <property type="protein sequence ID" value="VUZ99720.1"/>
    <property type="molecule type" value="Genomic_DNA"/>
</dbReference>
<name>A0A565A4K7_PLAVI</name>
<dbReference type="InterPro" id="IPR008780">
    <property type="entry name" value="Plasmodium_Vir"/>
</dbReference>
<feature type="transmembrane region" description="Helical" evidence="2">
    <location>
        <begin position="384"/>
        <end position="407"/>
    </location>
</feature>
<evidence type="ECO:0000256" key="2">
    <source>
        <dbReference type="SAM" id="Phobius"/>
    </source>
</evidence>
<feature type="region of interest" description="Disordered" evidence="1">
    <location>
        <begin position="290"/>
        <end position="318"/>
    </location>
</feature>
<protein>
    <submittedName>
        <fullName evidence="3">VIR protein</fullName>
    </submittedName>
</protein>
<sequence length="462" mass="52919">MAPDTIDLSNFNYNEDDKINNLYSQKIHKALKKTVNDADYDKYCPDINLNVSEKNVVKNLCKNIIYNLKNLSSIEKIGRNNGERCLNVKYWIYGQLVKLLNENDYSNNRKSLIEYFSDAETKIYYELIRSQNLCSVEIDEDINKWKEKVILYDYFKNYDSLIQWNNSSNKENCDKYLAYVNSIISYYDKIKNSDCCGIKYYDCKDYFKCEEQYNPNSILKNLRCNGKQAEDLPENTVAKDEKENGSSTSMDDLKFHFFSCTVIEKKDGEPGEIRLCSVRPLYEYTYPPAVESGLSDSTPAEGSVNGTDGEGAVSTSENEGEADCIAKNLVRGANGKCEEPDVRRNGVIGFKVETSQPINRVRSYISELNRMYSNSEDNISKDPMFRSVTVGGLSVGVMFTLFAYYKFTPLGSWMRRKLQGNRRTIPNHLEYFEQAPLPRKAPSGNVNAKNKRINIAYQSTGV</sequence>
<dbReference type="VEuPathDB" id="PlasmoDB:PVW1_030030300"/>
<dbReference type="Pfam" id="PF05795">
    <property type="entry name" value="Plasmodium_Vir"/>
    <property type="match status" value="1"/>
</dbReference>